<organism evidence="2 3">
    <name type="scientific">Novosphingobium clariflavum</name>
    <dbReference type="NCBI Taxonomy" id="2029884"/>
    <lineage>
        <taxon>Bacteria</taxon>
        <taxon>Pseudomonadati</taxon>
        <taxon>Pseudomonadota</taxon>
        <taxon>Alphaproteobacteria</taxon>
        <taxon>Sphingomonadales</taxon>
        <taxon>Sphingomonadaceae</taxon>
        <taxon>Novosphingobium</taxon>
    </lineage>
</organism>
<keyword evidence="1" id="KW-1133">Transmembrane helix</keyword>
<dbReference type="EMBL" id="JBHLTM010000075">
    <property type="protein sequence ID" value="MFC0686638.1"/>
    <property type="molecule type" value="Genomic_DNA"/>
</dbReference>
<evidence type="ECO:0000256" key="1">
    <source>
        <dbReference type="SAM" id="Phobius"/>
    </source>
</evidence>
<dbReference type="Proteomes" id="UP001589858">
    <property type="component" value="Unassembled WGS sequence"/>
</dbReference>
<accession>A0ABV6SF23</accession>
<name>A0ABV6SF23_9SPHN</name>
<dbReference type="RefSeq" id="WP_267218445.1">
    <property type="nucleotide sequence ID" value="NZ_JAPCWC010000001.1"/>
</dbReference>
<reference evidence="2 3" key="1">
    <citation type="submission" date="2024-09" db="EMBL/GenBank/DDBJ databases">
        <authorList>
            <person name="Sun Q."/>
            <person name="Mori K."/>
        </authorList>
    </citation>
    <scope>NUCLEOTIDE SEQUENCE [LARGE SCALE GENOMIC DNA]</scope>
    <source>
        <strain evidence="2 3">CICC 11035S</strain>
    </source>
</reference>
<gene>
    <name evidence="2" type="ORF">ACFFF8_18795</name>
</gene>
<keyword evidence="1" id="KW-0472">Membrane</keyword>
<evidence type="ECO:0000313" key="3">
    <source>
        <dbReference type="Proteomes" id="UP001589858"/>
    </source>
</evidence>
<proteinExistence type="predicted"/>
<comment type="caution">
    <text evidence="2">The sequence shown here is derived from an EMBL/GenBank/DDBJ whole genome shotgun (WGS) entry which is preliminary data.</text>
</comment>
<keyword evidence="1" id="KW-0812">Transmembrane</keyword>
<sequence>MIHFTAILLALGGFCALALSMTRHQRDLVGRTLAARQATAARISGWVLLVSAGAVDVAVLGGGYGLVACFAHLSAGAWLTIAVLHWRRR</sequence>
<keyword evidence="3" id="KW-1185">Reference proteome</keyword>
<dbReference type="InterPro" id="IPR021762">
    <property type="entry name" value="DUF3325"/>
</dbReference>
<protein>
    <submittedName>
        <fullName evidence="2">DUF3325 domain-containing protein</fullName>
    </submittedName>
</protein>
<feature type="transmembrane region" description="Helical" evidence="1">
    <location>
        <begin position="64"/>
        <end position="86"/>
    </location>
</feature>
<evidence type="ECO:0000313" key="2">
    <source>
        <dbReference type="EMBL" id="MFC0686638.1"/>
    </source>
</evidence>
<dbReference type="Pfam" id="PF11804">
    <property type="entry name" value="DUF3325"/>
    <property type="match status" value="1"/>
</dbReference>